<dbReference type="EMBL" id="CP007490">
    <property type="protein sequence ID" value="AIC47365.1"/>
    <property type="molecule type" value="Genomic_DNA"/>
</dbReference>
<name>A0A060JF26_9MICO</name>
<dbReference type="RefSeq" id="WP_038502189.1">
    <property type="nucleotide sequence ID" value="NZ_CP007490.1"/>
</dbReference>
<dbReference type="AlphaFoldDB" id="A0A060JF26"/>
<dbReference type="Proteomes" id="UP000067708">
    <property type="component" value="Chromosome"/>
</dbReference>
<dbReference type="OrthoDB" id="459617at2"/>
<evidence type="ECO:0008006" key="3">
    <source>
        <dbReference type="Google" id="ProtNLM"/>
    </source>
</evidence>
<dbReference type="KEGG" id="rla:Rhola_00005510"/>
<evidence type="ECO:0000313" key="2">
    <source>
        <dbReference type="Proteomes" id="UP000067708"/>
    </source>
</evidence>
<dbReference type="SUPFAM" id="SSF54427">
    <property type="entry name" value="NTF2-like"/>
    <property type="match status" value="1"/>
</dbReference>
<dbReference type="HOGENOM" id="CLU_167197_0_0_11"/>
<dbReference type="eggNOG" id="ENOG5033ZP0">
    <property type="taxonomic scope" value="Bacteria"/>
</dbReference>
<dbReference type="Gene3D" id="3.10.450.50">
    <property type="match status" value="1"/>
</dbReference>
<proteinExistence type="predicted"/>
<dbReference type="STRING" id="529884.Rhola_00005510"/>
<evidence type="ECO:0000313" key="1">
    <source>
        <dbReference type="EMBL" id="AIC47365.1"/>
    </source>
</evidence>
<accession>A0A060JF26</accession>
<gene>
    <name evidence="1" type="ORF">Rhola_00005510</name>
</gene>
<organism evidence="1 2">
    <name type="scientific">Rhodoluna lacicola</name>
    <dbReference type="NCBI Taxonomy" id="529884"/>
    <lineage>
        <taxon>Bacteria</taxon>
        <taxon>Bacillati</taxon>
        <taxon>Actinomycetota</taxon>
        <taxon>Actinomycetes</taxon>
        <taxon>Micrococcales</taxon>
        <taxon>Microbacteriaceae</taxon>
        <taxon>Luna cluster</taxon>
        <taxon>Luna-1 subcluster</taxon>
        <taxon>Rhodoluna</taxon>
    </lineage>
</organism>
<protein>
    <recommendedName>
        <fullName evidence="3">SnoaL-like domain-containing protein</fullName>
    </recommendedName>
</protein>
<sequence length="110" mass="12293">MSKNIEVACNYLLAYEAKDLAAIAKMIRPDVWLQDWNISGQGESFFLGETRKNFEAAQQIKIEILSMQESADMVAAQLQITINGHELLEVVDVISFDSGNLIRGVRAYKG</sequence>
<dbReference type="InterPro" id="IPR032710">
    <property type="entry name" value="NTF2-like_dom_sf"/>
</dbReference>
<keyword evidence="2" id="KW-1185">Reference proteome</keyword>
<reference evidence="1 2" key="1">
    <citation type="journal article" date="2014" name="Int. J. Syst. Evol. Microbiol.">
        <title>Rhodoluna lacicola gen. nov., sp. nov., a planktonic freshwater bacterium with stream-lined genome.</title>
        <authorList>
            <person name="Hahn M."/>
            <person name="Schmidt J."/>
            <person name="Taipale S.J."/>
            <person name="Doolittle W.F."/>
            <person name="Koll U."/>
        </authorList>
    </citation>
    <scope>NUCLEOTIDE SEQUENCE [LARGE SCALE GENOMIC DNA]</scope>
    <source>
        <strain evidence="1 2">MWH-Ta8</strain>
    </source>
</reference>